<dbReference type="Proteomes" id="UP000801492">
    <property type="component" value="Unassembled WGS sequence"/>
</dbReference>
<proteinExistence type="predicted"/>
<dbReference type="InterPro" id="IPR036728">
    <property type="entry name" value="PBP_GOBP_sf"/>
</dbReference>
<dbReference type="AlphaFoldDB" id="A0A8K0D2W4"/>
<keyword evidence="3" id="KW-1185">Reference proteome</keyword>
<evidence type="ECO:0000313" key="3">
    <source>
        <dbReference type="Proteomes" id="UP000801492"/>
    </source>
</evidence>
<accession>A0A8K0D2W4</accession>
<feature type="signal peptide" evidence="1">
    <location>
        <begin position="1"/>
        <end position="17"/>
    </location>
</feature>
<dbReference type="EMBL" id="VTPC01003525">
    <property type="protein sequence ID" value="KAF2898403.1"/>
    <property type="molecule type" value="Genomic_DNA"/>
</dbReference>
<keyword evidence="1" id="KW-0732">Signal</keyword>
<organism evidence="2 3">
    <name type="scientific">Ignelater luminosus</name>
    <name type="common">Cucubano</name>
    <name type="synonym">Pyrophorus luminosus</name>
    <dbReference type="NCBI Taxonomy" id="2038154"/>
    <lineage>
        <taxon>Eukaryota</taxon>
        <taxon>Metazoa</taxon>
        <taxon>Ecdysozoa</taxon>
        <taxon>Arthropoda</taxon>
        <taxon>Hexapoda</taxon>
        <taxon>Insecta</taxon>
        <taxon>Pterygota</taxon>
        <taxon>Neoptera</taxon>
        <taxon>Endopterygota</taxon>
        <taxon>Coleoptera</taxon>
        <taxon>Polyphaga</taxon>
        <taxon>Elateriformia</taxon>
        <taxon>Elateroidea</taxon>
        <taxon>Elateridae</taxon>
        <taxon>Agrypninae</taxon>
        <taxon>Pyrophorini</taxon>
        <taxon>Ignelater</taxon>
    </lineage>
</organism>
<evidence type="ECO:0000256" key="1">
    <source>
        <dbReference type="SAM" id="SignalP"/>
    </source>
</evidence>
<comment type="caution">
    <text evidence="2">The sequence shown here is derived from an EMBL/GenBank/DDBJ whole genome shotgun (WGS) entry which is preliminary data.</text>
</comment>
<protein>
    <submittedName>
        <fullName evidence="2">Uncharacterized protein</fullName>
    </submittedName>
</protein>
<dbReference type="InterPro" id="IPR006170">
    <property type="entry name" value="PBP/GOBP"/>
</dbReference>
<name>A0A8K0D2W4_IGNLU</name>
<dbReference type="SUPFAM" id="SSF47565">
    <property type="entry name" value="Insect pheromone/odorant-binding proteins"/>
    <property type="match status" value="1"/>
</dbReference>
<feature type="chain" id="PRO_5035447648" evidence="1">
    <location>
        <begin position="18"/>
        <end position="157"/>
    </location>
</feature>
<dbReference type="Pfam" id="PF01395">
    <property type="entry name" value="PBP_GOBP"/>
    <property type="match status" value="1"/>
</dbReference>
<evidence type="ECO:0000313" key="2">
    <source>
        <dbReference type="EMBL" id="KAF2898403.1"/>
    </source>
</evidence>
<gene>
    <name evidence="2" type="ORF">ILUMI_07771</name>
</gene>
<dbReference type="GO" id="GO:0005549">
    <property type="term" value="F:odorant binding"/>
    <property type="evidence" value="ECO:0007669"/>
    <property type="project" value="InterPro"/>
</dbReference>
<reference evidence="2" key="1">
    <citation type="submission" date="2019-08" db="EMBL/GenBank/DDBJ databases">
        <title>The genome of the North American firefly Photinus pyralis.</title>
        <authorList>
            <consortium name="Photinus pyralis genome working group"/>
            <person name="Fallon T.R."/>
            <person name="Sander Lower S.E."/>
            <person name="Weng J.-K."/>
        </authorList>
    </citation>
    <scope>NUCLEOTIDE SEQUENCE</scope>
    <source>
        <strain evidence="2">TRF0915ILg1</strain>
        <tissue evidence="2">Whole body</tissue>
    </source>
</reference>
<sequence>MKLIAVLFFALLAYLQASDHYWSSEELDCIKELKLQNDKVGAISQPWGKPIATNNKALNDYFVCYWQKVGMLGNDGKIKWNKFKTHITNELINITVKEETNLDTKLHLGIVTYVGQIVKDSLEKCHKQNILGNTPGQTIDKVLNCLGNETREKLKTL</sequence>
<dbReference type="Gene3D" id="1.10.238.20">
    <property type="entry name" value="Pheromone/general odorant binding protein domain"/>
    <property type="match status" value="1"/>
</dbReference>